<dbReference type="SUPFAM" id="SSF52374">
    <property type="entry name" value="Nucleotidylyl transferase"/>
    <property type="match status" value="1"/>
</dbReference>
<evidence type="ECO:0000256" key="1">
    <source>
        <dbReference type="ARBA" id="ARBA00011738"/>
    </source>
</evidence>
<evidence type="ECO:0000256" key="9">
    <source>
        <dbReference type="ARBA" id="ARBA00048248"/>
    </source>
</evidence>
<sequence length="413" mass="45675">MTETKPATPETPRLTAAEVDRQMAQIKRGAAELINEEELRKKIARGKPLICKAGFDPTAPDLHLGHTVLIHKLRHFQELGHTVVFLIGDFTGMIGDPSGRSETRPPLTREQVLANAETYKKQVFKILDAEKTIVDFNSNWLGKMDFADVIRLASKYTVARMLERDDFEKRYKGNVPISVHEFLYPLMQGYDSVQLKADIELGGTDQKFNLLVGRHLQGQFGQEPQCVLTVPLLEGLDGVRKMSKSYGNYIGIDESAQEIFGKVMSASDDLMWRFYELLSSKSLDEIAAMKKDVAENRAHPKAVKEAFAMEMVTRYHGADAAEQARQGFNAVFADGGIPDDAASFTCRSGEASAPTVFLTDAGLTASRGEARRLIGQNAMSVDGAVVTDAATPFAPGEYIIKLGKKRFLRLTVQ</sequence>
<evidence type="ECO:0000256" key="11">
    <source>
        <dbReference type="PROSITE-ProRule" id="PRU00182"/>
    </source>
</evidence>
<dbReference type="NCBIfam" id="TIGR00234">
    <property type="entry name" value="tyrS"/>
    <property type="match status" value="1"/>
</dbReference>
<dbReference type="PROSITE" id="PS00178">
    <property type="entry name" value="AA_TRNA_LIGASE_I"/>
    <property type="match status" value="1"/>
</dbReference>
<dbReference type="InterPro" id="IPR002305">
    <property type="entry name" value="aa-tRNA-synth_Ic"/>
</dbReference>
<dbReference type="Gene3D" id="3.10.290.10">
    <property type="entry name" value="RNA-binding S4 domain"/>
    <property type="match status" value="1"/>
</dbReference>
<dbReference type="InterPro" id="IPR024108">
    <property type="entry name" value="Tyr-tRNA-ligase_bac_2"/>
</dbReference>
<dbReference type="Gene3D" id="1.10.240.10">
    <property type="entry name" value="Tyrosyl-Transfer RNA Synthetase"/>
    <property type="match status" value="1"/>
</dbReference>
<name>A0A212JHR8_9DELT</name>
<dbReference type="InterPro" id="IPR002307">
    <property type="entry name" value="Tyr-tRNA-ligase"/>
</dbReference>
<keyword evidence="7 10" id="KW-0648">Protein biosynthesis</keyword>
<dbReference type="PROSITE" id="PS50889">
    <property type="entry name" value="S4"/>
    <property type="match status" value="1"/>
</dbReference>
<evidence type="ECO:0000256" key="5">
    <source>
        <dbReference type="ARBA" id="ARBA00022840"/>
    </source>
</evidence>
<dbReference type="InterPro" id="IPR036986">
    <property type="entry name" value="S4_RNA-bd_sf"/>
</dbReference>
<organism evidence="12">
    <name type="scientific">uncultured delta proteobacterium</name>
    <dbReference type="NCBI Taxonomy" id="34034"/>
    <lineage>
        <taxon>Bacteria</taxon>
        <taxon>Deltaproteobacteria</taxon>
        <taxon>environmental samples</taxon>
    </lineage>
</organism>
<protein>
    <recommendedName>
        <fullName evidence="10">Tyrosine--tRNA ligase</fullName>
        <ecNumber evidence="10">6.1.1.1</ecNumber>
    </recommendedName>
    <alternativeName>
        <fullName evidence="10">Tyrosyl-tRNA synthetase</fullName>
        <shortName evidence="10">TyrRS</shortName>
    </alternativeName>
</protein>
<dbReference type="AlphaFoldDB" id="A0A212JHR8"/>
<dbReference type="PRINTS" id="PR01040">
    <property type="entry name" value="TRNASYNTHTYR"/>
</dbReference>
<dbReference type="GO" id="GO:0005829">
    <property type="term" value="C:cytosol"/>
    <property type="evidence" value="ECO:0007669"/>
    <property type="project" value="TreeGrafter"/>
</dbReference>
<dbReference type="EC" id="6.1.1.1" evidence="10"/>
<keyword evidence="2 10" id="KW-0963">Cytoplasm</keyword>
<evidence type="ECO:0000313" key="12">
    <source>
        <dbReference type="EMBL" id="SBV98999.1"/>
    </source>
</evidence>
<evidence type="ECO:0000256" key="6">
    <source>
        <dbReference type="ARBA" id="ARBA00022884"/>
    </source>
</evidence>
<evidence type="ECO:0000256" key="3">
    <source>
        <dbReference type="ARBA" id="ARBA00022598"/>
    </source>
</evidence>
<dbReference type="InterPro" id="IPR024088">
    <property type="entry name" value="Tyr-tRNA-ligase_bac-type"/>
</dbReference>
<keyword evidence="8 10" id="KW-0030">Aminoacyl-tRNA synthetase</keyword>
<feature type="short sequence motif" description="'KMSKS' region" evidence="10">
    <location>
        <begin position="241"/>
        <end position="245"/>
    </location>
</feature>
<reference evidence="12" key="1">
    <citation type="submission" date="2016-04" db="EMBL/GenBank/DDBJ databases">
        <authorList>
            <person name="Evans L.H."/>
            <person name="Alamgir A."/>
            <person name="Owens N."/>
            <person name="Weber N.D."/>
            <person name="Virtaneva K."/>
            <person name="Barbian K."/>
            <person name="Babar A."/>
            <person name="Rosenke K."/>
        </authorList>
    </citation>
    <scope>NUCLEOTIDE SEQUENCE</scope>
    <source>
        <strain evidence="12">86</strain>
    </source>
</reference>
<comment type="catalytic activity">
    <reaction evidence="9 10">
        <text>tRNA(Tyr) + L-tyrosine + ATP = L-tyrosyl-tRNA(Tyr) + AMP + diphosphate + H(+)</text>
        <dbReference type="Rhea" id="RHEA:10220"/>
        <dbReference type="Rhea" id="RHEA-COMP:9706"/>
        <dbReference type="Rhea" id="RHEA-COMP:9707"/>
        <dbReference type="ChEBI" id="CHEBI:15378"/>
        <dbReference type="ChEBI" id="CHEBI:30616"/>
        <dbReference type="ChEBI" id="CHEBI:33019"/>
        <dbReference type="ChEBI" id="CHEBI:58315"/>
        <dbReference type="ChEBI" id="CHEBI:78442"/>
        <dbReference type="ChEBI" id="CHEBI:78536"/>
        <dbReference type="ChEBI" id="CHEBI:456215"/>
        <dbReference type="EC" id="6.1.1.1"/>
    </reaction>
</comment>
<comment type="similarity">
    <text evidence="10">Belongs to the class-I aminoacyl-tRNA synthetase family. TyrS type 2 subfamily.</text>
</comment>
<dbReference type="CDD" id="cd00805">
    <property type="entry name" value="TyrRS_core"/>
    <property type="match status" value="1"/>
</dbReference>
<comment type="subcellular location">
    <subcellularLocation>
        <location evidence="10">Cytoplasm</location>
    </subcellularLocation>
</comment>
<feature type="short sequence motif" description="'HIGH' region" evidence="10">
    <location>
        <begin position="57"/>
        <end position="66"/>
    </location>
</feature>
<evidence type="ECO:0000256" key="7">
    <source>
        <dbReference type="ARBA" id="ARBA00022917"/>
    </source>
</evidence>
<dbReference type="HAMAP" id="MF_02007">
    <property type="entry name" value="Tyr_tRNA_synth_type2"/>
    <property type="match status" value="1"/>
</dbReference>
<dbReference type="GO" id="GO:0006437">
    <property type="term" value="P:tyrosyl-tRNA aminoacylation"/>
    <property type="evidence" value="ECO:0007669"/>
    <property type="project" value="UniProtKB-UniRule"/>
</dbReference>
<dbReference type="FunFam" id="1.10.240.10:FF:000006">
    <property type="entry name" value="Tyrosine--tRNA ligase"/>
    <property type="match status" value="1"/>
</dbReference>
<accession>A0A212JHR8</accession>
<dbReference type="Gene3D" id="3.40.50.620">
    <property type="entry name" value="HUPs"/>
    <property type="match status" value="1"/>
</dbReference>
<keyword evidence="5 10" id="KW-0067">ATP-binding</keyword>
<dbReference type="PANTHER" id="PTHR11766">
    <property type="entry name" value="TYROSYL-TRNA SYNTHETASE"/>
    <property type="match status" value="1"/>
</dbReference>
<dbReference type="Pfam" id="PF00579">
    <property type="entry name" value="tRNA-synt_1b"/>
    <property type="match status" value="1"/>
</dbReference>
<dbReference type="PANTHER" id="PTHR11766:SF1">
    <property type="entry name" value="TYROSINE--TRNA LIGASE"/>
    <property type="match status" value="1"/>
</dbReference>
<comment type="function">
    <text evidence="10">Catalyzes the attachment of tyrosine to tRNA(Tyr) in a two-step reaction: tyrosine is first activated by ATP to form Tyr-AMP and then transferred to the acceptor end of tRNA(Tyr).</text>
</comment>
<proteinExistence type="inferred from homology"/>
<feature type="binding site" evidence="10">
    <location>
        <position position="244"/>
    </location>
    <ligand>
        <name>ATP</name>
        <dbReference type="ChEBI" id="CHEBI:30616"/>
    </ligand>
</feature>
<dbReference type="SUPFAM" id="SSF55174">
    <property type="entry name" value="Alpha-L RNA-binding motif"/>
    <property type="match status" value="1"/>
</dbReference>
<keyword evidence="3 10" id="KW-0436">Ligase</keyword>
<keyword evidence="4 10" id="KW-0547">Nucleotide-binding</keyword>
<dbReference type="InterPro" id="IPR001412">
    <property type="entry name" value="aa-tRNA-synth_I_CS"/>
</dbReference>
<keyword evidence="6 11" id="KW-0694">RNA-binding</keyword>
<evidence type="ECO:0000256" key="4">
    <source>
        <dbReference type="ARBA" id="ARBA00022741"/>
    </source>
</evidence>
<dbReference type="GO" id="GO:0003723">
    <property type="term" value="F:RNA binding"/>
    <property type="evidence" value="ECO:0007669"/>
    <property type="project" value="UniProtKB-KW"/>
</dbReference>
<comment type="subunit">
    <text evidence="1 10">Homodimer.</text>
</comment>
<evidence type="ECO:0000256" key="2">
    <source>
        <dbReference type="ARBA" id="ARBA00022490"/>
    </source>
</evidence>
<dbReference type="GO" id="GO:0004831">
    <property type="term" value="F:tyrosine-tRNA ligase activity"/>
    <property type="evidence" value="ECO:0007669"/>
    <property type="project" value="UniProtKB-UniRule"/>
</dbReference>
<dbReference type="CDD" id="cd00165">
    <property type="entry name" value="S4"/>
    <property type="match status" value="1"/>
</dbReference>
<dbReference type="GO" id="GO:0005524">
    <property type="term" value="F:ATP binding"/>
    <property type="evidence" value="ECO:0007669"/>
    <property type="project" value="UniProtKB-UniRule"/>
</dbReference>
<dbReference type="InterPro" id="IPR014729">
    <property type="entry name" value="Rossmann-like_a/b/a_fold"/>
</dbReference>
<gene>
    <name evidence="10 12" type="primary">tyrS</name>
    <name evidence="12" type="ORF">KL86DPRO_11488</name>
</gene>
<evidence type="ECO:0000256" key="10">
    <source>
        <dbReference type="HAMAP-Rule" id="MF_02007"/>
    </source>
</evidence>
<dbReference type="FunFam" id="3.40.50.620:FF:000061">
    <property type="entry name" value="Tyrosine--tRNA ligase"/>
    <property type="match status" value="1"/>
</dbReference>
<evidence type="ECO:0000256" key="8">
    <source>
        <dbReference type="ARBA" id="ARBA00023146"/>
    </source>
</evidence>
<dbReference type="EMBL" id="FLUQ01000001">
    <property type="protein sequence ID" value="SBV98999.1"/>
    <property type="molecule type" value="Genomic_DNA"/>
</dbReference>